<reference evidence="2 3" key="2">
    <citation type="submission" date="2019-08" db="EMBL/GenBank/DDBJ databases">
        <title>Jejuicoccus antrihumi gen. nov., sp. nov., a new member of the family Dermacoccaceae isolated from a cave.</title>
        <authorList>
            <person name="Schumann P."/>
            <person name="Kim I.S."/>
        </authorList>
    </citation>
    <scope>NUCLEOTIDE SEQUENCE [LARGE SCALE GENOMIC DNA]</scope>
    <source>
        <strain evidence="2 3">C5-26</strain>
    </source>
</reference>
<comment type="caution">
    <text evidence="2">The sequence shown here is derived from an EMBL/GenBank/DDBJ whole genome shotgun (WGS) entry which is preliminary data.</text>
</comment>
<feature type="region of interest" description="Disordered" evidence="1">
    <location>
        <begin position="154"/>
        <end position="181"/>
    </location>
</feature>
<name>A0A563DSI2_9MICO</name>
<gene>
    <name evidence="2" type="ORF">FGL98_22010</name>
</gene>
<protein>
    <submittedName>
        <fullName evidence="2">Uncharacterized protein</fullName>
    </submittedName>
</protein>
<dbReference type="OrthoDB" id="5146008at2"/>
<organism evidence="2 3">
    <name type="scientific">Leekyejoonella antrihumi</name>
    <dbReference type="NCBI Taxonomy" id="1660198"/>
    <lineage>
        <taxon>Bacteria</taxon>
        <taxon>Bacillati</taxon>
        <taxon>Actinomycetota</taxon>
        <taxon>Actinomycetes</taxon>
        <taxon>Micrococcales</taxon>
        <taxon>Dermacoccaceae</taxon>
        <taxon>Leekyejoonella</taxon>
    </lineage>
</organism>
<keyword evidence="3" id="KW-1185">Reference proteome</keyword>
<feature type="compositionally biased region" description="Polar residues" evidence="1">
    <location>
        <begin position="171"/>
        <end position="181"/>
    </location>
</feature>
<feature type="region of interest" description="Disordered" evidence="1">
    <location>
        <begin position="1"/>
        <end position="37"/>
    </location>
</feature>
<dbReference type="SUPFAM" id="SSF54427">
    <property type="entry name" value="NTF2-like"/>
    <property type="match status" value="1"/>
</dbReference>
<reference evidence="2 3" key="1">
    <citation type="submission" date="2019-05" db="EMBL/GenBank/DDBJ databases">
        <authorList>
            <person name="Lee S.D."/>
        </authorList>
    </citation>
    <scope>NUCLEOTIDE SEQUENCE [LARGE SCALE GENOMIC DNA]</scope>
    <source>
        <strain evidence="2 3">C5-26</strain>
    </source>
</reference>
<evidence type="ECO:0000313" key="3">
    <source>
        <dbReference type="Proteomes" id="UP000320244"/>
    </source>
</evidence>
<dbReference type="AlphaFoldDB" id="A0A563DSI2"/>
<dbReference type="RefSeq" id="WP_146320544.1">
    <property type="nucleotide sequence ID" value="NZ_VCQV01000046.1"/>
</dbReference>
<proteinExistence type="predicted"/>
<evidence type="ECO:0000256" key="1">
    <source>
        <dbReference type="SAM" id="MobiDB-lite"/>
    </source>
</evidence>
<dbReference type="Proteomes" id="UP000320244">
    <property type="component" value="Unassembled WGS sequence"/>
</dbReference>
<dbReference type="EMBL" id="VCQV01000046">
    <property type="protein sequence ID" value="TWP33207.1"/>
    <property type="molecule type" value="Genomic_DNA"/>
</dbReference>
<evidence type="ECO:0000313" key="2">
    <source>
        <dbReference type="EMBL" id="TWP33207.1"/>
    </source>
</evidence>
<dbReference type="InterPro" id="IPR032710">
    <property type="entry name" value="NTF2-like_dom_sf"/>
</dbReference>
<accession>A0A563DSI2</accession>
<dbReference type="Gene3D" id="3.10.450.50">
    <property type="match status" value="1"/>
</dbReference>
<sequence length="181" mass="18835">MPQQPNPRPVSGRAAGNPSAVTADAGTGDIIQPTPATRSEDLGDLIADAISDGDLQAALSYYEPAAILAVGGAAPAVGLDAIRRILTRAVEAKTAYEVHPQRSLIIGEIALLAGRWSRYGARPDGTPTAEAGSVSCIARRGPDRAWRVAAQNLTPDAYDVSPRTPRDAHSTPAQRLGTQPP</sequence>